<name>A0ABN9WXS2_9DINO</name>
<dbReference type="Proteomes" id="UP001189429">
    <property type="component" value="Unassembled WGS sequence"/>
</dbReference>
<evidence type="ECO:0000256" key="1">
    <source>
        <dbReference type="SAM" id="MobiDB-lite"/>
    </source>
</evidence>
<keyword evidence="3" id="KW-1185">Reference proteome</keyword>
<dbReference type="EMBL" id="CAUYUJ010019424">
    <property type="protein sequence ID" value="CAK0891071.1"/>
    <property type="molecule type" value="Genomic_DNA"/>
</dbReference>
<evidence type="ECO:0000313" key="2">
    <source>
        <dbReference type="EMBL" id="CAK0891071.1"/>
    </source>
</evidence>
<proteinExistence type="predicted"/>
<gene>
    <name evidence="2" type="ORF">PCOR1329_LOCUS71123</name>
</gene>
<comment type="caution">
    <text evidence="2">The sequence shown here is derived from an EMBL/GenBank/DDBJ whole genome shotgun (WGS) entry which is preliminary data.</text>
</comment>
<feature type="region of interest" description="Disordered" evidence="1">
    <location>
        <begin position="121"/>
        <end position="171"/>
    </location>
</feature>
<feature type="compositionally biased region" description="Low complexity" evidence="1">
    <location>
        <begin position="124"/>
        <end position="141"/>
    </location>
</feature>
<organism evidence="2 3">
    <name type="scientific">Prorocentrum cordatum</name>
    <dbReference type="NCBI Taxonomy" id="2364126"/>
    <lineage>
        <taxon>Eukaryota</taxon>
        <taxon>Sar</taxon>
        <taxon>Alveolata</taxon>
        <taxon>Dinophyceae</taxon>
        <taxon>Prorocentrales</taxon>
        <taxon>Prorocentraceae</taxon>
        <taxon>Prorocentrum</taxon>
    </lineage>
</organism>
<sequence>MGAAPARRDIRALVDWLAGLSPDLLTDDVLSGGEMGAAALGAPPAPQAPAPREPCAHPAARGYSGAGGASAAVRVVVVSVDFPGEVFCGTVLGGGATPGVPLAASPAGAYQLARGYSGAGGAATPGAASPAPPRGLSSAGGFSSPLAGGSMSQLRQLPPRPQHHPPQFRFY</sequence>
<protein>
    <submittedName>
        <fullName evidence="2">Uncharacterized protein</fullName>
    </submittedName>
</protein>
<reference evidence="2" key="1">
    <citation type="submission" date="2023-10" db="EMBL/GenBank/DDBJ databases">
        <authorList>
            <person name="Chen Y."/>
            <person name="Shah S."/>
            <person name="Dougan E. K."/>
            <person name="Thang M."/>
            <person name="Chan C."/>
        </authorList>
    </citation>
    <scope>NUCLEOTIDE SEQUENCE [LARGE SCALE GENOMIC DNA]</scope>
</reference>
<evidence type="ECO:0000313" key="3">
    <source>
        <dbReference type="Proteomes" id="UP001189429"/>
    </source>
</evidence>
<accession>A0ABN9WXS2</accession>